<evidence type="ECO:0000256" key="6">
    <source>
        <dbReference type="ARBA" id="ARBA00023237"/>
    </source>
</evidence>
<protein>
    <submittedName>
        <fullName evidence="9">Penicillin-binding protein activator LpoA</fullName>
    </submittedName>
</protein>
<dbReference type="Pfam" id="PF04348">
    <property type="entry name" value="LppC"/>
    <property type="match status" value="1"/>
</dbReference>
<proteinExistence type="predicted"/>
<dbReference type="Gene3D" id="1.25.40.10">
    <property type="entry name" value="Tetratricopeptide repeat domain"/>
    <property type="match status" value="1"/>
</dbReference>
<keyword evidence="1 8" id="KW-0732">Signal</keyword>
<keyword evidence="5" id="KW-0564">Palmitate</keyword>
<dbReference type="GO" id="GO:0009252">
    <property type="term" value="P:peptidoglycan biosynthetic process"/>
    <property type="evidence" value="ECO:0007669"/>
    <property type="project" value="UniProtKB-KW"/>
</dbReference>
<dbReference type="InterPro" id="IPR007443">
    <property type="entry name" value="LpoA"/>
</dbReference>
<keyword evidence="4" id="KW-0472">Membrane</keyword>
<dbReference type="OrthoDB" id="6708821at2"/>
<accession>A0A1H6F5U8</accession>
<evidence type="ECO:0000256" key="5">
    <source>
        <dbReference type="ARBA" id="ARBA00023139"/>
    </source>
</evidence>
<keyword evidence="3" id="KW-0573">Peptidoglycan synthesis</keyword>
<dbReference type="CDD" id="cd06339">
    <property type="entry name" value="PBP1_YraM_LppC_lipoprotein-like"/>
    <property type="match status" value="1"/>
</dbReference>
<organism evidence="9 10">
    <name type="scientific">Candidatus Venteria ishoeyi</name>
    <dbReference type="NCBI Taxonomy" id="1899563"/>
    <lineage>
        <taxon>Bacteria</taxon>
        <taxon>Pseudomonadati</taxon>
        <taxon>Pseudomonadota</taxon>
        <taxon>Gammaproteobacteria</taxon>
        <taxon>Thiotrichales</taxon>
        <taxon>Thiotrichaceae</taxon>
        <taxon>Venteria</taxon>
    </lineage>
</organism>
<feature type="chain" id="PRO_5014744471" evidence="8">
    <location>
        <begin position="26"/>
        <end position="616"/>
    </location>
</feature>
<evidence type="ECO:0000256" key="3">
    <source>
        <dbReference type="ARBA" id="ARBA00022984"/>
    </source>
</evidence>
<dbReference type="PANTHER" id="PTHR38038:SF1">
    <property type="entry name" value="PENICILLIN-BINDING PROTEIN ACTIVATOR LPOA"/>
    <property type="match status" value="1"/>
</dbReference>
<evidence type="ECO:0000313" key="9">
    <source>
        <dbReference type="EMBL" id="SEH05547.1"/>
    </source>
</evidence>
<dbReference type="GO" id="GO:0008360">
    <property type="term" value="P:regulation of cell shape"/>
    <property type="evidence" value="ECO:0007669"/>
    <property type="project" value="UniProtKB-KW"/>
</dbReference>
<keyword evidence="10" id="KW-1185">Reference proteome</keyword>
<dbReference type="Proteomes" id="UP000236724">
    <property type="component" value="Unassembled WGS sequence"/>
</dbReference>
<sequence>MPFRLWRFFSVVIVLSLLSACNSYLKPDRQPADAYARQQVAAGNYQGAAQAYWQLAQSTQAAMRESYQLTAIEYALQSRQLEQVQNWLSQITAPTPQSRPRVQLIQTQMALLAHKPEEAKSLLAQIQIHLLSANGKISYYYLQALSLEALKQNVPALYARLTLDPLLHQASAIQANHTAIWKSLQNLSITRQQQWPVPLPPDFQGWIALSLASREPAAKYQQALQQWRAQHPQHPANYDIVGQLHNQPQQRPRFADLSQVSHIALFLPLSGKFARPAGIVRDGFISAWYADKKTSKPKVKLYDVNDNNVLDFYQQAVSNGAQMVVGPMGKKATAALISHYNDFPVPTLLLYQPEALQQPGTRIPNNLFQFSLSPVQEAQIVAQHAWSDGHRIASILVPEGTWGERLAQAFSIQWQSLGGSIVDSQFYNKKNLASPVRAIARSGADMVFVGAFASQGRRIKPQFRYYGAGGLPLYATSHLYEAEDNPRMDKDLNGIVFVDMPWVLLKGFWKEPNWLVTAGENNQAQAFLPTPDPMYDSLQQQWSERMYGSSKRLFAFGIDAYQVINYLKRVGNNRYTPVQQAGASGLLSLNNLGIVQRQLLRAIFKSGRALPLKTIQ</sequence>
<dbReference type="EMBL" id="FMSV02000355">
    <property type="protein sequence ID" value="SEH05547.1"/>
    <property type="molecule type" value="Genomic_DNA"/>
</dbReference>
<dbReference type="Gene3D" id="3.40.50.2300">
    <property type="match status" value="2"/>
</dbReference>
<evidence type="ECO:0000313" key="10">
    <source>
        <dbReference type="Proteomes" id="UP000236724"/>
    </source>
</evidence>
<dbReference type="Gene3D" id="1.25.40.650">
    <property type="match status" value="1"/>
</dbReference>
<dbReference type="InterPro" id="IPR028082">
    <property type="entry name" value="Peripla_BP_I"/>
</dbReference>
<dbReference type="PROSITE" id="PS51257">
    <property type="entry name" value="PROKAR_LIPOPROTEIN"/>
    <property type="match status" value="1"/>
</dbReference>
<dbReference type="GO" id="GO:0030234">
    <property type="term" value="F:enzyme regulator activity"/>
    <property type="evidence" value="ECO:0007669"/>
    <property type="project" value="TreeGrafter"/>
</dbReference>
<name>A0A1H6F5U8_9GAMM</name>
<feature type="signal peptide" evidence="8">
    <location>
        <begin position="1"/>
        <end position="25"/>
    </location>
</feature>
<evidence type="ECO:0000256" key="1">
    <source>
        <dbReference type="ARBA" id="ARBA00022729"/>
    </source>
</evidence>
<evidence type="ECO:0000256" key="8">
    <source>
        <dbReference type="SAM" id="SignalP"/>
    </source>
</evidence>
<dbReference type="PANTHER" id="PTHR38038">
    <property type="entry name" value="PENICILLIN-BINDING PROTEIN ACTIVATOR LPOA"/>
    <property type="match status" value="1"/>
</dbReference>
<gene>
    <name evidence="9" type="primary">lpoA_1</name>
    <name evidence="9" type="ORF">MBHS_01402</name>
</gene>
<evidence type="ECO:0000256" key="2">
    <source>
        <dbReference type="ARBA" id="ARBA00022960"/>
    </source>
</evidence>
<evidence type="ECO:0000256" key="7">
    <source>
        <dbReference type="ARBA" id="ARBA00023288"/>
    </source>
</evidence>
<keyword evidence="2" id="KW-0133">Cell shape</keyword>
<keyword evidence="7" id="KW-0449">Lipoprotein</keyword>
<reference evidence="9 10" key="1">
    <citation type="submission" date="2016-10" db="EMBL/GenBank/DDBJ databases">
        <authorList>
            <person name="de Groot N.N."/>
        </authorList>
    </citation>
    <scope>NUCLEOTIDE SEQUENCE [LARGE SCALE GENOMIC DNA]</scope>
    <source>
        <strain evidence="9">MBHS1</strain>
    </source>
</reference>
<dbReference type="SUPFAM" id="SSF53822">
    <property type="entry name" value="Periplasmic binding protein-like I"/>
    <property type="match status" value="1"/>
</dbReference>
<keyword evidence="6" id="KW-0998">Cell outer membrane</keyword>
<dbReference type="InterPro" id="IPR011990">
    <property type="entry name" value="TPR-like_helical_dom_sf"/>
</dbReference>
<dbReference type="AlphaFoldDB" id="A0A1H6F5U8"/>
<dbReference type="RefSeq" id="WP_103919461.1">
    <property type="nucleotide sequence ID" value="NZ_FMSV02000355.1"/>
</dbReference>
<dbReference type="GO" id="GO:0031241">
    <property type="term" value="C:periplasmic side of cell outer membrane"/>
    <property type="evidence" value="ECO:0007669"/>
    <property type="project" value="TreeGrafter"/>
</dbReference>
<evidence type="ECO:0000256" key="4">
    <source>
        <dbReference type="ARBA" id="ARBA00023136"/>
    </source>
</evidence>